<dbReference type="Proteomes" id="UP001608902">
    <property type="component" value="Unassembled WGS sequence"/>
</dbReference>
<dbReference type="PANTHER" id="PTHR10233:SF14">
    <property type="entry name" value="TRANSLATION INITIATION FACTOR EIF-2B SUBUNIT DELTA"/>
    <property type="match status" value="1"/>
</dbReference>
<comment type="subunit">
    <text evidence="8">Component of the translation initiation factor 2B (eIF2B) complex which is a heterodecamer of two sets of five different subunits: alpha, beta, gamma, delta and epsilon. Subunits alpha, beta and delta comprise a regulatory subcomplex and subunits epsilon and gamma comprise a catalytic subcomplex. Within the complex, the hexameric regulatory complex resides at the center, with the two heterodimeric catalytic subcomplexes bound on opposite sides.</text>
</comment>
<keyword evidence="3" id="KW-0963">Cytoplasm</keyword>
<dbReference type="InterPro" id="IPR000649">
    <property type="entry name" value="IF-2B-related"/>
</dbReference>
<evidence type="ECO:0000256" key="2">
    <source>
        <dbReference type="ARBA" id="ARBA00007251"/>
    </source>
</evidence>
<organism evidence="10 11">
    <name type="scientific">Gnathostoma spinigerum</name>
    <dbReference type="NCBI Taxonomy" id="75299"/>
    <lineage>
        <taxon>Eukaryota</taxon>
        <taxon>Metazoa</taxon>
        <taxon>Ecdysozoa</taxon>
        <taxon>Nematoda</taxon>
        <taxon>Chromadorea</taxon>
        <taxon>Rhabditida</taxon>
        <taxon>Spirurina</taxon>
        <taxon>Gnathostomatomorpha</taxon>
        <taxon>Gnathostomatoidea</taxon>
        <taxon>Gnathostomatidae</taxon>
        <taxon>Gnathostoma</taxon>
    </lineage>
</organism>
<dbReference type="SUPFAM" id="SSF100950">
    <property type="entry name" value="NagB/RpiA/CoA transferase-like"/>
    <property type="match status" value="1"/>
</dbReference>
<dbReference type="GO" id="GO:0003743">
    <property type="term" value="F:translation initiation factor activity"/>
    <property type="evidence" value="ECO:0007669"/>
    <property type="project" value="UniProtKB-KW"/>
</dbReference>
<evidence type="ECO:0000256" key="1">
    <source>
        <dbReference type="ARBA" id="ARBA00004514"/>
    </source>
</evidence>
<evidence type="ECO:0000256" key="9">
    <source>
        <dbReference type="RuleBase" id="RU003814"/>
    </source>
</evidence>
<evidence type="ECO:0000256" key="8">
    <source>
        <dbReference type="ARBA" id="ARBA00046432"/>
    </source>
</evidence>
<accession>A0ABD6ERH0</accession>
<dbReference type="Pfam" id="PF01008">
    <property type="entry name" value="IF-2B"/>
    <property type="match status" value="1"/>
</dbReference>
<evidence type="ECO:0000256" key="7">
    <source>
        <dbReference type="ARBA" id="ARBA00044356"/>
    </source>
</evidence>
<dbReference type="PANTHER" id="PTHR10233">
    <property type="entry name" value="TRANSLATION INITIATION FACTOR EIF-2B"/>
    <property type="match status" value="1"/>
</dbReference>
<evidence type="ECO:0000256" key="5">
    <source>
        <dbReference type="ARBA" id="ARBA00022917"/>
    </source>
</evidence>
<evidence type="ECO:0000256" key="4">
    <source>
        <dbReference type="ARBA" id="ARBA00022540"/>
    </source>
</evidence>
<evidence type="ECO:0000313" key="10">
    <source>
        <dbReference type="EMBL" id="MFH4980769.1"/>
    </source>
</evidence>
<proteinExistence type="inferred from homology"/>
<dbReference type="GO" id="GO:0005829">
    <property type="term" value="C:cytosol"/>
    <property type="evidence" value="ECO:0007669"/>
    <property type="project" value="UniProtKB-SubCell"/>
</dbReference>
<dbReference type="InterPro" id="IPR042529">
    <property type="entry name" value="IF_2B-like_C"/>
</dbReference>
<comment type="subcellular location">
    <subcellularLocation>
        <location evidence="1">Cytoplasm</location>
        <location evidence="1">Cytosol</location>
    </subcellularLocation>
</comment>
<comment type="similarity">
    <text evidence="2 9">Belongs to the eIF-2B alpha/beta/delta subunits family.</text>
</comment>
<name>A0ABD6ERH0_9BILA</name>
<protein>
    <recommendedName>
        <fullName evidence="6">Translation initiation factor eIF2B subunit delta</fullName>
    </recommendedName>
    <alternativeName>
        <fullName evidence="7">eIF2B GDP-GTP exchange factor subunit delta</fullName>
    </alternativeName>
</protein>
<dbReference type="EMBL" id="JBGFUD010006050">
    <property type="protein sequence ID" value="MFH4980769.1"/>
    <property type="molecule type" value="Genomic_DNA"/>
</dbReference>
<sequence length="324" mass="35365">MTPEVPVATAKAQSVRRYVSNANIFSSFLELSARCEQGRYNGIDAICVAFIDAFSEYLEHGYKANADREISHDLDQAIQPQFSYLTENGSRSFPLALGNLITQLKKEISQLPNGISEIEAKRTILEWLDEFISQNFDLAIKAISLCCKPKMDSALYVLTYSWCPVVEQILLDAYESEPKLHVCILDSVVDHRGAILAKSLCARGRECTYGMLSAVGYVIKQCRLLLLGCSAILSNGDVVADRGSSQIALAASAANVPVLVAAQTFKFVDKVQSFARGKRDVNALMLSSLETIPADLITAIITELRILPPSSAPAVLKAKQLAVD</sequence>
<evidence type="ECO:0000256" key="6">
    <source>
        <dbReference type="ARBA" id="ARBA00044147"/>
    </source>
</evidence>
<dbReference type="Gene3D" id="3.40.50.10470">
    <property type="entry name" value="Translation initiation factor eif-2b, domain 2"/>
    <property type="match status" value="1"/>
</dbReference>
<evidence type="ECO:0000313" key="11">
    <source>
        <dbReference type="Proteomes" id="UP001608902"/>
    </source>
</evidence>
<dbReference type="AlphaFoldDB" id="A0ABD6ERH0"/>
<keyword evidence="11" id="KW-1185">Reference proteome</keyword>
<gene>
    <name evidence="10" type="ORF">AB6A40_007478</name>
</gene>
<reference evidence="10 11" key="1">
    <citation type="submission" date="2024-08" db="EMBL/GenBank/DDBJ databases">
        <title>Gnathostoma spinigerum genome.</title>
        <authorList>
            <person name="Gonzalez-Bertolin B."/>
            <person name="Monzon S."/>
            <person name="Zaballos A."/>
            <person name="Jimenez P."/>
            <person name="Dekumyoy P."/>
            <person name="Varona S."/>
            <person name="Cuesta I."/>
            <person name="Sumanam S."/>
            <person name="Adisakwattana P."/>
            <person name="Gasser R.B."/>
            <person name="Hernandez-Gonzalez A."/>
            <person name="Young N.D."/>
            <person name="Perteguer M.J."/>
        </authorList>
    </citation>
    <scope>NUCLEOTIDE SEQUENCE [LARGE SCALE GENOMIC DNA]</scope>
    <source>
        <strain evidence="10">AL3</strain>
        <tissue evidence="10">Liver</tissue>
    </source>
</reference>
<keyword evidence="4" id="KW-0396">Initiation factor</keyword>
<evidence type="ECO:0000256" key="3">
    <source>
        <dbReference type="ARBA" id="ARBA00022490"/>
    </source>
</evidence>
<keyword evidence="5" id="KW-0648">Protein biosynthesis</keyword>
<comment type="caution">
    <text evidence="10">The sequence shown here is derived from an EMBL/GenBank/DDBJ whole genome shotgun (WGS) entry which is preliminary data.</text>
</comment>
<dbReference type="InterPro" id="IPR037171">
    <property type="entry name" value="NagB/RpiA_transferase-like"/>
</dbReference>